<dbReference type="RefSeq" id="WP_089923061.1">
    <property type="nucleotide sequence ID" value="NZ_FOFV01000018.1"/>
</dbReference>
<keyword evidence="2" id="KW-1185">Reference proteome</keyword>
<dbReference type="AlphaFoldDB" id="A0A1H9VHQ3"/>
<proteinExistence type="predicted"/>
<accession>A0A1H9VHQ3</accession>
<dbReference type="Proteomes" id="UP000199503">
    <property type="component" value="Unassembled WGS sequence"/>
</dbReference>
<evidence type="ECO:0000313" key="2">
    <source>
        <dbReference type="Proteomes" id="UP000199503"/>
    </source>
</evidence>
<sequence>MTAQLTDAAKAEIIHHCDTVWPLISILPPDPIALARANVYLDQLEDHDAAMYDVVMQMLAKAKGLSSAWRAIRNGQ</sequence>
<name>A0A1H9VHQ3_9PSEU</name>
<evidence type="ECO:0000313" key="1">
    <source>
        <dbReference type="EMBL" id="SES20747.1"/>
    </source>
</evidence>
<dbReference type="STRING" id="65499.SAMN04488000_118102"/>
<reference evidence="2" key="1">
    <citation type="submission" date="2016-10" db="EMBL/GenBank/DDBJ databases">
        <authorList>
            <person name="Varghese N."/>
            <person name="Submissions S."/>
        </authorList>
    </citation>
    <scope>NUCLEOTIDE SEQUENCE [LARGE SCALE GENOMIC DNA]</scope>
    <source>
        <strain evidence="2">DSM 44437</strain>
    </source>
</reference>
<organism evidence="1 2">
    <name type="scientific">Lentzea albida</name>
    <dbReference type="NCBI Taxonomy" id="65499"/>
    <lineage>
        <taxon>Bacteria</taxon>
        <taxon>Bacillati</taxon>
        <taxon>Actinomycetota</taxon>
        <taxon>Actinomycetes</taxon>
        <taxon>Pseudonocardiales</taxon>
        <taxon>Pseudonocardiaceae</taxon>
        <taxon>Lentzea</taxon>
    </lineage>
</organism>
<gene>
    <name evidence="1" type="ORF">SAMN04488000_118102</name>
</gene>
<dbReference type="EMBL" id="FOFV01000018">
    <property type="protein sequence ID" value="SES20747.1"/>
    <property type="molecule type" value="Genomic_DNA"/>
</dbReference>
<protein>
    <submittedName>
        <fullName evidence="1">Uncharacterized protein</fullName>
    </submittedName>
</protein>